<name>F6ESR1_SPHCR</name>
<evidence type="ECO:0000313" key="4">
    <source>
        <dbReference type="EMBL" id="AEG47720.1"/>
    </source>
</evidence>
<evidence type="ECO:0000313" key="5">
    <source>
        <dbReference type="Proteomes" id="UP000007150"/>
    </source>
</evidence>
<dbReference type="InterPro" id="IPR000182">
    <property type="entry name" value="GNAT_dom"/>
</dbReference>
<dbReference type="InterPro" id="IPR016181">
    <property type="entry name" value="Acyl_CoA_acyltransferase"/>
</dbReference>
<evidence type="ECO:0000256" key="2">
    <source>
        <dbReference type="ARBA" id="ARBA00023315"/>
    </source>
</evidence>
<dbReference type="KEGG" id="sch:Sphch_0017"/>
<dbReference type="AlphaFoldDB" id="F6ESR1"/>
<accession>F6ESR1</accession>
<dbReference type="EMBL" id="CP002798">
    <property type="protein sequence ID" value="AEG47720.1"/>
    <property type="molecule type" value="Genomic_DNA"/>
</dbReference>
<feature type="domain" description="N-acetyltransferase" evidence="3">
    <location>
        <begin position="12"/>
        <end position="181"/>
    </location>
</feature>
<dbReference type="Gene3D" id="3.40.630.30">
    <property type="match status" value="1"/>
</dbReference>
<dbReference type="SUPFAM" id="SSF55729">
    <property type="entry name" value="Acyl-CoA N-acyltransferases (Nat)"/>
    <property type="match status" value="1"/>
</dbReference>
<keyword evidence="1 4" id="KW-0808">Transferase</keyword>
<dbReference type="PANTHER" id="PTHR43877">
    <property type="entry name" value="AMINOALKYLPHOSPHONATE N-ACETYLTRANSFERASE-RELATED-RELATED"/>
    <property type="match status" value="1"/>
</dbReference>
<keyword evidence="5" id="KW-1185">Reference proteome</keyword>
<protein>
    <submittedName>
        <fullName evidence="4">GCN5-related N-acetyltransferase</fullName>
    </submittedName>
</protein>
<dbReference type="Pfam" id="PF00583">
    <property type="entry name" value="Acetyltransf_1"/>
    <property type="match status" value="1"/>
</dbReference>
<dbReference type="Proteomes" id="UP000007150">
    <property type="component" value="Chromosome 1"/>
</dbReference>
<sequence>MNGPVNGTNTPILWRRAEARDAAALSLLGGATFLASFAHDHPGDALIAHVRKAHGDDFYAAALADPDQTLLIGETPLGAPVGYALLTPPALPVELRDGDLELKRIYLLSGWQGGGNGAALLALVMEEARQRGAKRLLLAVYEANEGAQRFYARHGFFEIGETVFMVGDAPFRDLIYAAAVD</sequence>
<evidence type="ECO:0000256" key="1">
    <source>
        <dbReference type="ARBA" id="ARBA00022679"/>
    </source>
</evidence>
<dbReference type="STRING" id="690566.Sphch_0017"/>
<dbReference type="PROSITE" id="PS51186">
    <property type="entry name" value="GNAT"/>
    <property type="match status" value="1"/>
</dbReference>
<dbReference type="HOGENOM" id="CLU_013985_18_0_5"/>
<proteinExistence type="predicted"/>
<gene>
    <name evidence="4" type="ORF">Sphch_0017</name>
</gene>
<dbReference type="GO" id="GO:0016747">
    <property type="term" value="F:acyltransferase activity, transferring groups other than amino-acyl groups"/>
    <property type="evidence" value="ECO:0007669"/>
    <property type="project" value="InterPro"/>
</dbReference>
<keyword evidence="2" id="KW-0012">Acyltransferase</keyword>
<dbReference type="CDD" id="cd04301">
    <property type="entry name" value="NAT_SF"/>
    <property type="match status" value="1"/>
</dbReference>
<reference evidence="4 5" key="1">
    <citation type="submission" date="2011-05" db="EMBL/GenBank/DDBJ databases">
        <title>Complete sequence of chromosome 1 of Sphingobium chlorophenolicum L-1.</title>
        <authorList>
            <consortium name="US DOE Joint Genome Institute"/>
            <person name="Lucas S."/>
            <person name="Han J."/>
            <person name="Lapidus A."/>
            <person name="Cheng J.-F."/>
            <person name="Goodwin L."/>
            <person name="Pitluck S."/>
            <person name="Peters L."/>
            <person name="Daligault H."/>
            <person name="Han C."/>
            <person name="Tapia R."/>
            <person name="Land M."/>
            <person name="Hauser L."/>
            <person name="Kyrpides N."/>
            <person name="Ivanova N."/>
            <person name="Pagani I."/>
            <person name="Turner P."/>
            <person name="Copley S."/>
            <person name="Woyke T."/>
        </authorList>
    </citation>
    <scope>NUCLEOTIDE SEQUENCE [LARGE SCALE GENOMIC DNA]</scope>
    <source>
        <strain evidence="4 5">L-1</strain>
    </source>
</reference>
<organism evidence="4 5">
    <name type="scientific">Sphingobium chlorophenolicum L-1</name>
    <dbReference type="NCBI Taxonomy" id="690566"/>
    <lineage>
        <taxon>Bacteria</taxon>
        <taxon>Pseudomonadati</taxon>
        <taxon>Pseudomonadota</taxon>
        <taxon>Alphaproteobacteria</taxon>
        <taxon>Sphingomonadales</taxon>
        <taxon>Sphingomonadaceae</taxon>
        <taxon>Sphingobium</taxon>
    </lineage>
</organism>
<dbReference type="InterPro" id="IPR050832">
    <property type="entry name" value="Bact_Acetyltransf"/>
</dbReference>
<evidence type="ECO:0000259" key="3">
    <source>
        <dbReference type="PROSITE" id="PS51186"/>
    </source>
</evidence>